<dbReference type="GO" id="GO:0043005">
    <property type="term" value="C:neuron projection"/>
    <property type="evidence" value="ECO:0007669"/>
    <property type="project" value="TreeGrafter"/>
</dbReference>
<dbReference type="InterPro" id="IPR000276">
    <property type="entry name" value="GPCR_Rhodpsn"/>
</dbReference>
<dbReference type="PRINTS" id="PR00237">
    <property type="entry name" value="GPCRRHODOPSN"/>
</dbReference>
<feature type="domain" description="G-protein coupled receptors family 1 profile" evidence="14">
    <location>
        <begin position="85"/>
        <end position="334"/>
    </location>
</feature>
<feature type="region of interest" description="Disordered" evidence="12">
    <location>
        <begin position="405"/>
        <end position="448"/>
    </location>
</feature>
<dbReference type="GO" id="GO:0005886">
    <property type="term" value="C:plasma membrane"/>
    <property type="evidence" value="ECO:0007669"/>
    <property type="project" value="UniProtKB-SubCell"/>
</dbReference>
<dbReference type="PRINTS" id="PR00589">
    <property type="entry name" value="SOMATOSTTN3R"/>
</dbReference>
<accession>A0A9N7TJZ0</accession>
<feature type="transmembrane region" description="Helical" evidence="13">
    <location>
        <begin position="228"/>
        <end position="257"/>
    </location>
</feature>
<keyword evidence="2" id="KW-1003">Cell membrane</keyword>
<feature type="transmembrane region" description="Helical" evidence="13">
    <location>
        <begin position="69"/>
        <end position="94"/>
    </location>
</feature>
<dbReference type="InterPro" id="IPR017452">
    <property type="entry name" value="GPCR_Rhodpsn_7TM"/>
</dbReference>
<feature type="transmembrane region" description="Helical" evidence="13">
    <location>
        <begin position="106"/>
        <end position="125"/>
    </location>
</feature>
<feature type="compositionally biased region" description="Polar residues" evidence="12">
    <location>
        <begin position="407"/>
        <end position="425"/>
    </location>
</feature>
<dbReference type="PANTHER" id="PTHR24229:SF42">
    <property type="entry name" value="SOMATOSTATIN RECEPTOR TYPE 3"/>
    <property type="match status" value="1"/>
</dbReference>
<dbReference type="AlphaFoldDB" id="A0A9N7TJZ0"/>
<dbReference type="Proteomes" id="UP001153269">
    <property type="component" value="Unassembled WGS sequence"/>
</dbReference>
<evidence type="ECO:0000256" key="5">
    <source>
        <dbReference type="ARBA" id="ARBA00023040"/>
    </source>
</evidence>
<evidence type="ECO:0000256" key="9">
    <source>
        <dbReference type="ARBA" id="ARBA00023180"/>
    </source>
</evidence>
<evidence type="ECO:0000256" key="13">
    <source>
        <dbReference type="SAM" id="Phobius"/>
    </source>
</evidence>
<evidence type="ECO:0000256" key="4">
    <source>
        <dbReference type="ARBA" id="ARBA00022989"/>
    </source>
</evidence>
<feature type="compositionally biased region" description="Basic and acidic residues" evidence="12">
    <location>
        <begin position="434"/>
        <end position="445"/>
    </location>
</feature>
<dbReference type="InterPro" id="IPR001856">
    <property type="entry name" value="Somatstn_rcpt_3"/>
</dbReference>
<dbReference type="GO" id="GO:0004994">
    <property type="term" value="F:somatostatin receptor activity"/>
    <property type="evidence" value="ECO:0007669"/>
    <property type="project" value="InterPro"/>
</dbReference>
<keyword evidence="10 11" id="KW-0807">Transducer</keyword>
<feature type="transmembrane region" description="Helical" evidence="13">
    <location>
        <begin position="278"/>
        <end position="302"/>
    </location>
</feature>
<proteinExistence type="inferred from homology"/>
<sequence>MGDASLLGLEMTDGMWENDSFAGPSPGLPLLLLMFNDSDLNQTLFNFSSSNCTNFTDPDVSSGPSVAGVLIPLIYIIVCIIGLGGNTIVIHIVLHYSKIESVTNIYILNLAIADELFMLSLPFLAVQNTMQSWPFGLFMCRLVMTVDSINQFTSIFCLTVMSIDRYLAVVHPIVSSKWRRPRVAKMVNATVWALSFLVVLPVIIFANIQRAGGTCNISWPQPTNIWSAAFIIYTSTVGFFCPLLIICLCYLLIVFKIRSSGKKVHATSNKRRKSERKVTRMVVIVVAVFVFCWLPFYILNIINLLVSLPSDYQGLYYFVVLLSYANSCANPIVYGFLSDNFKRGFRKALCRSTRKVENHEPMERQQLHEERRRALMPRESLRRGIGDEVDDEEEDVSEMTEIYRIGQNGNSSFQPQSSRPLLSETTAEELPSPVKDKAGDAKGKDPVNGSTLAAPLLLNGAKNGNIKSLPEENLEQGTSLEIIPPAASREVPSSPAPTCSAPCETQPWSLARPVCLVPRVPEGGSGESQPIQGTWA</sequence>
<reference evidence="15" key="1">
    <citation type="submission" date="2020-03" db="EMBL/GenBank/DDBJ databases">
        <authorList>
            <person name="Weist P."/>
        </authorList>
    </citation>
    <scope>NUCLEOTIDE SEQUENCE</scope>
</reference>
<comment type="similarity">
    <text evidence="11">Belongs to the G-protein coupled receptor 1 family.</text>
</comment>
<evidence type="ECO:0000256" key="3">
    <source>
        <dbReference type="ARBA" id="ARBA00022692"/>
    </source>
</evidence>
<keyword evidence="7" id="KW-1015">Disulfide bond</keyword>
<keyword evidence="5 11" id="KW-0297">G-protein coupled receptor</keyword>
<evidence type="ECO:0000256" key="11">
    <source>
        <dbReference type="RuleBase" id="RU000688"/>
    </source>
</evidence>
<evidence type="ECO:0000256" key="6">
    <source>
        <dbReference type="ARBA" id="ARBA00023136"/>
    </source>
</evidence>
<keyword evidence="8 11" id="KW-0675">Receptor</keyword>
<evidence type="ECO:0000259" key="14">
    <source>
        <dbReference type="PROSITE" id="PS50262"/>
    </source>
</evidence>
<keyword evidence="9" id="KW-0325">Glycoprotein</keyword>
<comment type="subcellular location">
    <subcellularLocation>
        <location evidence="1">Cell membrane</location>
        <topology evidence="1">Multi-pass membrane protein</topology>
    </subcellularLocation>
</comment>
<evidence type="ECO:0000256" key="7">
    <source>
        <dbReference type="ARBA" id="ARBA00023157"/>
    </source>
</evidence>
<name>A0A9N7TJZ0_PLEPL</name>
<dbReference type="CDD" id="cd15972">
    <property type="entry name" value="7tmA_SSTR3"/>
    <property type="match status" value="1"/>
</dbReference>
<evidence type="ECO:0000256" key="12">
    <source>
        <dbReference type="SAM" id="MobiDB-lite"/>
    </source>
</evidence>
<comment type="caution">
    <text evidence="15">The sequence shown here is derived from an EMBL/GenBank/DDBJ whole genome shotgun (WGS) entry which is preliminary data.</text>
</comment>
<feature type="region of interest" description="Disordered" evidence="12">
    <location>
        <begin position="482"/>
        <end position="504"/>
    </location>
</feature>
<dbReference type="PROSITE" id="PS50262">
    <property type="entry name" value="G_PROTEIN_RECEP_F1_2"/>
    <property type="match status" value="1"/>
</dbReference>
<dbReference type="SMART" id="SM01381">
    <property type="entry name" value="7TM_GPCR_Srsx"/>
    <property type="match status" value="1"/>
</dbReference>
<dbReference type="Pfam" id="PF00001">
    <property type="entry name" value="7tm_1"/>
    <property type="match status" value="1"/>
</dbReference>
<keyword evidence="4 13" id="KW-1133">Transmembrane helix</keyword>
<protein>
    <recommendedName>
        <fullName evidence="14">G-protein coupled receptors family 1 profile domain-containing protein</fullName>
    </recommendedName>
</protein>
<evidence type="ECO:0000256" key="2">
    <source>
        <dbReference type="ARBA" id="ARBA00022475"/>
    </source>
</evidence>
<dbReference type="PRINTS" id="PR00246">
    <property type="entry name" value="SOMATOSTATNR"/>
</dbReference>
<evidence type="ECO:0000313" key="16">
    <source>
        <dbReference type="Proteomes" id="UP001153269"/>
    </source>
</evidence>
<keyword evidence="3 11" id="KW-0812">Transmembrane</keyword>
<dbReference type="FunFam" id="1.20.1070.10:FF:000039">
    <property type="entry name" value="somatostatin receptor type 2"/>
    <property type="match status" value="1"/>
</dbReference>
<keyword evidence="16" id="KW-1185">Reference proteome</keyword>
<keyword evidence="6 13" id="KW-0472">Membrane</keyword>
<organism evidence="15 16">
    <name type="scientific">Pleuronectes platessa</name>
    <name type="common">European plaice</name>
    <dbReference type="NCBI Taxonomy" id="8262"/>
    <lineage>
        <taxon>Eukaryota</taxon>
        <taxon>Metazoa</taxon>
        <taxon>Chordata</taxon>
        <taxon>Craniata</taxon>
        <taxon>Vertebrata</taxon>
        <taxon>Euteleostomi</taxon>
        <taxon>Actinopterygii</taxon>
        <taxon>Neopterygii</taxon>
        <taxon>Teleostei</taxon>
        <taxon>Neoteleostei</taxon>
        <taxon>Acanthomorphata</taxon>
        <taxon>Carangaria</taxon>
        <taxon>Pleuronectiformes</taxon>
        <taxon>Pleuronectoidei</taxon>
        <taxon>Pleuronectidae</taxon>
        <taxon>Pleuronectes</taxon>
    </lineage>
</organism>
<dbReference type="EMBL" id="CADEAL010000046">
    <property type="protein sequence ID" value="CAB1413234.1"/>
    <property type="molecule type" value="Genomic_DNA"/>
</dbReference>
<dbReference type="GO" id="GO:0042923">
    <property type="term" value="F:neuropeptide binding"/>
    <property type="evidence" value="ECO:0007669"/>
    <property type="project" value="TreeGrafter"/>
</dbReference>
<dbReference type="SUPFAM" id="SSF81321">
    <property type="entry name" value="Family A G protein-coupled receptor-like"/>
    <property type="match status" value="1"/>
</dbReference>
<dbReference type="PROSITE" id="PS00237">
    <property type="entry name" value="G_PROTEIN_RECEP_F1_1"/>
    <property type="match status" value="1"/>
</dbReference>
<feature type="transmembrane region" description="Helical" evidence="13">
    <location>
        <begin position="314"/>
        <end position="337"/>
    </location>
</feature>
<feature type="transmembrane region" description="Helical" evidence="13">
    <location>
        <begin position="152"/>
        <end position="174"/>
    </location>
</feature>
<feature type="compositionally biased region" description="Low complexity" evidence="12">
    <location>
        <begin position="492"/>
        <end position="503"/>
    </location>
</feature>
<feature type="transmembrane region" description="Helical" evidence="13">
    <location>
        <begin position="186"/>
        <end position="208"/>
    </location>
</feature>
<evidence type="ECO:0000256" key="1">
    <source>
        <dbReference type="ARBA" id="ARBA00004651"/>
    </source>
</evidence>
<evidence type="ECO:0000256" key="8">
    <source>
        <dbReference type="ARBA" id="ARBA00023170"/>
    </source>
</evidence>
<dbReference type="PANTHER" id="PTHR24229">
    <property type="entry name" value="NEUROPEPTIDES RECEPTOR"/>
    <property type="match status" value="1"/>
</dbReference>
<dbReference type="Gene3D" id="1.20.1070.10">
    <property type="entry name" value="Rhodopsin 7-helix transmembrane proteins"/>
    <property type="match status" value="1"/>
</dbReference>
<evidence type="ECO:0000256" key="10">
    <source>
        <dbReference type="ARBA" id="ARBA00023224"/>
    </source>
</evidence>
<gene>
    <name evidence="15" type="ORF">PLEPLA_LOCUS934</name>
</gene>
<evidence type="ECO:0000313" key="15">
    <source>
        <dbReference type="EMBL" id="CAB1413234.1"/>
    </source>
</evidence>
<dbReference type="InterPro" id="IPR000586">
    <property type="entry name" value="Somatstn_rcpt"/>
</dbReference>